<feature type="region of interest" description="Disordered" evidence="1">
    <location>
        <begin position="38"/>
        <end position="86"/>
    </location>
</feature>
<gene>
    <name evidence="2" type="ORF">ZHAS_00017508</name>
</gene>
<accession>A0A084WGR3</accession>
<dbReference type="EMBL" id="ATLV01023690">
    <property type="status" value="NOT_ANNOTATED_CDS"/>
    <property type="molecule type" value="Genomic_DNA"/>
</dbReference>
<dbReference type="Proteomes" id="UP000030765">
    <property type="component" value="Unassembled WGS sequence"/>
</dbReference>
<evidence type="ECO:0000313" key="2">
    <source>
        <dbReference type="EMBL" id="KFB49407.1"/>
    </source>
</evidence>
<feature type="compositionally biased region" description="Basic residues" evidence="1">
    <location>
        <begin position="77"/>
        <end position="86"/>
    </location>
</feature>
<dbReference type="EnsemblMetazoa" id="ASIC017508-RA">
    <property type="protein sequence ID" value="ASIC017508-PA"/>
    <property type="gene ID" value="ASIC017508"/>
</dbReference>
<evidence type="ECO:0000313" key="4">
    <source>
        <dbReference type="Proteomes" id="UP000030765"/>
    </source>
</evidence>
<keyword evidence="4" id="KW-1185">Reference proteome</keyword>
<organism evidence="2">
    <name type="scientific">Anopheles sinensis</name>
    <name type="common">Mosquito</name>
    <dbReference type="NCBI Taxonomy" id="74873"/>
    <lineage>
        <taxon>Eukaryota</taxon>
        <taxon>Metazoa</taxon>
        <taxon>Ecdysozoa</taxon>
        <taxon>Arthropoda</taxon>
        <taxon>Hexapoda</taxon>
        <taxon>Insecta</taxon>
        <taxon>Pterygota</taxon>
        <taxon>Neoptera</taxon>
        <taxon>Endopterygota</taxon>
        <taxon>Diptera</taxon>
        <taxon>Nematocera</taxon>
        <taxon>Culicoidea</taxon>
        <taxon>Culicidae</taxon>
        <taxon>Anophelinae</taxon>
        <taxon>Anopheles</taxon>
    </lineage>
</organism>
<protein>
    <submittedName>
        <fullName evidence="2 3">Nuclease PIN</fullName>
    </submittedName>
</protein>
<reference evidence="3" key="2">
    <citation type="submission" date="2020-05" db="UniProtKB">
        <authorList>
            <consortium name="EnsemblMetazoa"/>
        </authorList>
    </citation>
    <scope>IDENTIFICATION</scope>
</reference>
<evidence type="ECO:0000256" key="1">
    <source>
        <dbReference type="SAM" id="MobiDB-lite"/>
    </source>
</evidence>
<reference evidence="2 4" key="1">
    <citation type="journal article" date="2014" name="BMC Genomics">
        <title>Genome sequence of Anopheles sinensis provides insight into genetics basis of mosquito competence for malaria parasites.</title>
        <authorList>
            <person name="Zhou D."/>
            <person name="Zhang D."/>
            <person name="Ding G."/>
            <person name="Shi L."/>
            <person name="Hou Q."/>
            <person name="Ye Y."/>
            <person name="Xu Y."/>
            <person name="Zhou H."/>
            <person name="Xiong C."/>
            <person name="Li S."/>
            <person name="Yu J."/>
            <person name="Hong S."/>
            <person name="Yu X."/>
            <person name="Zou P."/>
            <person name="Chen C."/>
            <person name="Chang X."/>
            <person name="Wang W."/>
            <person name="Lv Y."/>
            <person name="Sun Y."/>
            <person name="Ma L."/>
            <person name="Shen B."/>
            <person name="Zhu C."/>
        </authorList>
    </citation>
    <scope>NUCLEOTIDE SEQUENCE [LARGE SCALE GENOMIC DNA]</scope>
</reference>
<sequence>MPPLPAHAGPSIPSILRIHKGLSPASTILFRSLAPSARSQQMSARFGRTTQDAGPSVHPRCQDETRYPFSSPGNHGLRLKRLKSSG</sequence>
<dbReference type="VEuPathDB" id="VectorBase:ASIC017508"/>
<feature type="compositionally biased region" description="Polar residues" evidence="1">
    <location>
        <begin position="38"/>
        <end position="53"/>
    </location>
</feature>
<dbReference type="EMBL" id="KE525345">
    <property type="protein sequence ID" value="KFB49407.1"/>
    <property type="molecule type" value="Genomic_DNA"/>
</dbReference>
<proteinExistence type="predicted"/>
<dbReference type="AlphaFoldDB" id="A0A084WGR3"/>
<evidence type="ECO:0000313" key="3">
    <source>
        <dbReference type="EnsemblMetazoa" id="ASIC017508-PA"/>
    </source>
</evidence>
<name>A0A084WGR3_ANOSI</name>